<dbReference type="GO" id="GO:0070628">
    <property type="term" value="F:proteasome binding"/>
    <property type="evidence" value="ECO:0007669"/>
    <property type="project" value="InterPro"/>
</dbReference>
<evidence type="ECO:0000313" key="2">
    <source>
        <dbReference type="EMBL" id="KAF2717563.1"/>
    </source>
</evidence>
<organism evidence="2 3">
    <name type="scientific">Polychaeton citri CBS 116435</name>
    <dbReference type="NCBI Taxonomy" id="1314669"/>
    <lineage>
        <taxon>Eukaryota</taxon>
        <taxon>Fungi</taxon>
        <taxon>Dikarya</taxon>
        <taxon>Ascomycota</taxon>
        <taxon>Pezizomycotina</taxon>
        <taxon>Dothideomycetes</taxon>
        <taxon>Dothideomycetidae</taxon>
        <taxon>Capnodiales</taxon>
        <taxon>Capnodiaceae</taxon>
        <taxon>Polychaeton</taxon>
    </lineage>
</organism>
<comment type="caution">
    <text evidence="2">The sequence shown here is derived from an EMBL/GenBank/DDBJ whole genome shotgun (WGS) entry which is preliminary data.</text>
</comment>
<dbReference type="PANTHER" id="PTHR42342">
    <property type="entry name" value="STATIONARY PHASE PROTEIN 5"/>
    <property type="match status" value="1"/>
</dbReference>
<sequence length="444" mass="47661">MPPIPGHWHSLLARHAKSIRAAAHKISKALEAQYVSKTQAQLETVLVRNSTKQPLHPVARIRQSQSRWFSTVRHVARSFNTGTGNASGGVNRSASPKSRIASCIQQSSGRAPFASSLRPNLTGGSLGRTAGGYTLGGGRLGGPRYFSHGPASQAQVVQNVSQAVRAFFTQGNKAQFDGISTSTGAPLYKTVTEKQYEAARKLQQIPKATPGSRIEFPINPTVTALTRLNAVAGYDQLSTQHPTHLNADGLLDALSADFSRALKDLAVVLNDLGRLAALGDLPITYEEAKLKVHFPGCDADTVCGICDELGIQRGTVVQDEAFDSFAGVEMALLFPFAPNQSLSESSCHSLYGLPPPYATNRDNHEPDPVLIDDLLTSDPSRFSTASTLSLDQMQVRSVSDPFFSGAESVGSSDSSEGDQDGPLEYQGFEGIYRFIEQCNSASRR</sequence>
<keyword evidence="3" id="KW-1185">Reference proteome</keyword>
<protein>
    <recommendedName>
        <fullName evidence="4">Casein kinase II beta 2 subunit</fullName>
    </recommendedName>
</protein>
<dbReference type="InterPro" id="IPR038816">
    <property type="entry name" value="Stationary_phase_5"/>
</dbReference>
<feature type="compositionally biased region" description="Low complexity" evidence="1">
    <location>
        <begin position="404"/>
        <end position="414"/>
    </location>
</feature>
<proteinExistence type="predicted"/>
<feature type="region of interest" description="Disordered" evidence="1">
    <location>
        <begin position="404"/>
        <end position="424"/>
    </location>
</feature>
<dbReference type="GO" id="GO:0043248">
    <property type="term" value="P:proteasome assembly"/>
    <property type="evidence" value="ECO:0007669"/>
    <property type="project" value="TreeGrafter"/>
</dbReference>
<dbReference type="OrthoDB" id="5415241at2759"/>
<name>A0A9P4Q1A2_9PEZI</name>
<gene>
    <name evidence="2" type="ORF">K431DRAFT_315660</name>
</gene>
<dbReference type="PANTHER" id="PTHR42342:SF1">
    <property type="entry name" value="STATIONARY PHASE PROTEIN 5"/>
    <property type="match status" value="1"/>
</dbReference>
<dbReference type="AlphaFoldDB" id="A0A9P4Q1A2"/>
<evidence type="ECO:0000256" key="1">
    <source>
        <dbReference type="SAM" id="MobiDB-lite"/>
    </source>
</evidence>
<dbReference type="EMBL" id="MU003841">
    <property type="protein sequence ID" value="KAF2717563.1"/>
    <property type="molecule type" value="Genomic_DNA"/>
</dbReference>
<evidence type="ECO:0000313" key="3">
    <source>
        <dbReference type="Proteomes" id="UP000799441"/>
    </source>
</evidence>
<reference evidence="2" key="1">
    <citation type="journal article" date="2020" name="Stud. Mycol.">
        <title>101 Dothideomycetes genomes: a test case for predicting lifestyles and emergence of pathogens.</title>
        <authorList>
            <person name="Haridas S."/>
            <person name="Albert R."/>
            <person name="Binder M."/>
            <person name="Bloem J."/>
            <person name="Labutti K."/>
            <person name="Salamov A."/>
            <person name="Andreopoulos B."/>
            <person name="Baker S."/>
            <person name="Barry K."/>
            <person name="Bills G."/>
            <person name="Bluhm B."/>
            <person name="Cannon C."/>
            <person name="Castanera R."/>
            <person name="Culley D."/>
            <person name="Daum C."/>
            <person name="Ezra D."/>
            <person name="Gonzalez J."/>
            <person name="Henrissat B."/>
            <person name="Kuo A."/>
            <person name="Liang C."/>
            <person name="Lipzen A."/>
            <person name="Lutzoni F."/>
            <person name="Magnuson J."/>
            <person name="Mondo S."/>
            <person name="Nolan M."/>
            <person name="Ohm R."/>
            <person name="Pangilinan J."/>
            <person name="Park H.-J."/>
            <person name="Ramirez L."/>
            <person name="Alfaro M."/>
            <person name="Sun H."/>
            <person name="Tritt A."/>
            <person name="Yoshinaga Y."/>
            <person name="Zwiers L.-H."/>
            <person name="Turgeon B."/>
            <person name="Goodwin S."/>
            <person name="Spatafora J."/>
            <person name="Crous P."/>
            <person name="Grigoriev I."/>
        </authorList>
    </citation>
    <scope>NUCLEOTIDE SEQUENCE</scope>
    <source>
        <strain evidence="2">CBS 116435</strain>
    </source>
</reference>
<feature type="compositionally biased region" description="Polar residues" evidence="1">
    <location>
        <begin position="80"/>
        <end position="96"/>
    </location>
</feature>
<feature type="region of interest" description="Disordered" evidence="1">
    <location>
        <begin position="80"/>
        <end position="100"/>
    </location>
</feature>
<dbReference type="Proteomes" id="UP000799441">
    <property type="component" value="Unassembled WGS sequence"/>
</dbReference>
<evidence type="ECO:0008006" key="4">
    <source>
        <dbReference type="Google" id="ProtNLM"/>
    </source>
</evidence>
<accession>A0A9P4Q1A2</accession>